<dbReference type="Gene3D" id="3.60.10.10">
    <property type="entry name" value="Endonuclease/exonuclease/phosphatase"/>
    <property type="match status" value="1"/>
</dbReference>
<sequence length="178" mass="19543">MRNLYPNPFELMSSTKGFPAHSPTTSSPAAFSLAWVQLQRKPPSVPARTLLLHYITHTVNNPLASHFIFWNVWSLYRKLPTFKTMASSYSPLIPSPTLIMGNSNARHDFWEPALPRSHGNRSGASLLSFLAESDSLSLLTPPGLPTRIDPVSGNPSTLDMCLGNGPLLLTTNQPLHGK</sequence>
<evidence type="ECO:0008006" key="3">
    <source>
        <dbReference type="Google" id="ProtNLM"/>
    </source>
</evidence>
<protein>
    <recommendedName>
        <fullName evidence="3">Endonuclease/exonuclease/phosphatase domain-containing protein</fullName>
    </recommendedName>
</protein>
<proteinExistence type="predicted"/>
<reference evidence="1 2" key="1">
    <citation type="submission" date="2019-05" db="EMBL/GenBank/DDBJ databases">
        <title>Another draft genome of Portunus trituberculatus and its Hox gene families provides insights of decapod evolution.</title>
        <authorList>
            <person name="Jeong J.-H."/>
            <person name="Song I."/>
            <person name="Kim S."/>
            <person name="Choi T."/>
            <person name="Kim D."/>
            <person name="Ryu S."/>
            <person name="Kim W."/>
        </authorList>
    </citation>
    <scope>NUCLEOTIDE SEQUENCE [LARGE SCALE GENOMIC DNA]</scope>
    <source>
        <tissue evidence="1">Muscle</tissue>
    </source>
</reference>
<evidence type="ECO:0000313" key="1">
    <source>
        <dbReference type="EMBL" id="MPC47764.1"/>
    </source>
</evidence>
<keyword evidence="2" id="KW-1185">Reference proteome</keyword>
<evidence type="ECO:0000313" key="2">
    <source>
        <dbReference type="Proteomes" id="UP000324222"/>
    </source>
</evidence>
<gene>
    <name evidence="1" type="ORF">E2C01_041521</name>
</gene>
<comment type="caution">
    <text evidence="1">The sequence shown here is derived from an EMBL/GenBank/DDBJ whole genome shotgun (WGS) entry which is preliminary data.</text>
</comment>
<name>A0A5B7FTS9_PORTR</name>
<dbReference type="InterPro" id="IPR036691">
    <property type="entry name" value="Endo/exonu/phosph_ase_sf"/>
</dbReference>
<accession>A0A5B7FTS9</accession>
<dbReference type="SUPFAM" id="SSF56219">
    <property type="entry name" value="DNase I-like"/>
    <property type="match status" value="1"/>
</dbReference>
<dbReference type="AlphaFoldDB" id="A0A5B7FTS9"/>
<organism evidence="1 2">
    <name type="scientific">Portunus trituberculatus</name>
    <name type="common">Swimming crab</name>
    <name type="synonym">Neptunus trituberculatus</name>
    <dbReference type="NCBI Taxonomy" id="210409"/>
    <lineage>
        <taxon>Eukaryota</taxon>
        <taxon>Metazoa</taxon>
        <taxon>Ecdysozoa</taxon>
        <taxon>Arthropoda</taxon>
        <taxon>Crustacea</taxon>
        <taxon>Multicrustacea</taxon>
        <taxon>Malacostraca</taxon>
        <taxon>Eumalacostraca</taxon>
        <taxon>Eucarida</taxon>
        <taxon>Decapoda</taxon>
        <taxon>Pleocyemata</taxon>
        <taxon>Brachyura</taxon>
        <taxon>Eubrachyura</taxon>
        <taxon>Portunoidea</taxon>
        <taxon>Portunidae</taxon>
        <taxon>Portuninae</taxon>
        <taxon>Portunus</taxon>
    </lineage>
</organism>
<dbReference type="Proteomes" id="UP000324222">
    <property type="component" value="Unassembled WGS sequence"/>
</dbReference>
<dbReference type="EMBL" id="VSRR010007908">
    <property type="protein sequence ID" value="MPC47764.1"/>
    <property type="molecule type" value="Genomic_DNA"/>
</dbReference>